<evidence type="ECO:0000256" key="1">
    <source>
        <dbReference type="ARBA" id="ARBA00022723"/>
    </source>
</evidence>
<protein>
    <submittedName>
        <fullName evidence="7">FLYWCH-type domain-containing protein</fullName>
    </submittedName>
</protein>
<dbReference type="Gene3D" id="2.20.25.240">
    <property type="match status" value="1"/>
</dbReference>
<evidence type="ECO:0000259" key="5">
    <source>
        <dbReference type="Pfam" id="PF04500"/>
    </source>
</evidence>
<evidence type="ECO:0000313" key="7">
    <source>
        <dbReference type="WBParaSite" id="ALUE_0001689201-mRNA-1"/>
    </source>
</evidence>
<dbReference type="WBParaSite" id="ALUE_0001689201-mRNA-1">
    <property type="protein sequence ID" value="ALUE_0001689201-mRNA-1"/>
    <property type="gene ID" value="ALUE_0001689201"/>
</dbReference>
<proteinExistence type="predicted"/>
<keyword evidence="6" id="KW-1185">Reference proteome</keyword>
<reference evidence="7" key="1">
    <citation type="submission" date="2017-02" db="UniProtKB">
        <authorList>
            <consortium name="WormBaseParasite"/>
        </authorList>
    </citation>
    <scope>IDENTIFICATION</scope>
</reference>
<evidence type="ECO:0000256" key="3">
    <source>
        <dbReference type="ARBA" id="ARBA00022833"/>
    </source>
</evidence>
<accession>A0A0M3IFC0</accession>
<dbReference type="Proteomes" id="UP000036681">
    <property type="component" value="Unplaced"/>
</dbReference>
<dbReference type="Pfam" id="PF04500">
    <property type="entry name" value="FLYWCH"/>
    <property type="match status" value="1"/>
</dbReference>
<sequence>MIRFEEVQSQKGGRNLVHGGYRLRKSKEKNGRQYWSCIVKGCRARATTVVGTLDGAISAPHDHPPCISRKKVHTNIECVFDIGCISSINVVSRNNSTVSFSTFKVITAVIRQKTTWTSVNAPIDQKTRVALEDLLKTAMTSDAVFGDNGDDAKSEQKEDTIITRSAYEEKRRRRIPRKVKDEILDVILQKERDLFCEDIDNEENDNLRKRRAWNEVRMRVAANHPEMTLTVGVIRRFWRGTISKMKAHRNRFKLYCSGASDGPQIVEDCPFTESELNVFCWLLAKRSKIYHDSESLHVSITPAEEYQQQSASFSIDDENEKSVRDYAELSVSDCNDSRDECGNDAVDSGADGLRPKPTEDTAADGQLCSPQVSFLQEQTAFIRETKTLMQSMYRLLARQVRLSEEQLRISERIDSKLSALIKRQSSAMHCELSEPSTCDGGQECGMVLVQAMWCWKMSQRP</sequence>
<evidence type="ECO:0000256" key="4">
    <source>
        <dbReference type="SAM" id="MobiDB-lite"/>
    </source>
</evidence>
<keyword evidence="1" id="KW-0479">Metal-binding</keyword>
<organism evidence="6 7">
    <name type="scientific">Ascaris lumbricoides</name>
    <name type="common">Giant roundworm</name>
    <dbReference type="NCBI Taxonomy" id="6252"/>
    <lineage>
        <taxon>Eukaryota</taxon>
        <taxon>Metazoa</taxon>
        <taxon>Ecdysozoa</taxon>
        <taxon>Nematoda</taxon>
        <taxon>Chromadorea</taxon>
        <taxon>Rhabditida</taxon>
        <taxon>Spirurina</taxon>
        <taxon>Ascaridomorpha</taxon>
        <taxon>Ascaridoidea</taxon>
        <taxon>Ascarididae</taxon>
        <taxon>Ascaris</taxon>
    </lineage>
</organism>
<evidence type="ECO:0000256" key="2">
    <source>
        <dbReference type="ARBA" id="ARBA00022771"/>
    </source>
</evidence>
<dbReference type="InterPro" id="IPR007588">
    <property type="entry name" value="Znf_FLYWCH"/>
</dbReference>
<name>A0A0M3IFC0_ASCLU</name>
<feature type="domain" description="FLYWCH-type" evidence="5">
    <location>
        <begin position="7"/>
        <end position="51"/>
    </location>
</feature>
<feature type="region of interest" description="Disordered" evidence="4">
    <location>
        <begin position="338"/>
        <end position="362"/>
    </location>
</feature>
<keyword evidence="3" id="KW-0862">Zinc</keyword>
<dbReference type="GO" id="GO:0008270">
    <property type="term" value="F:zinc ion binding"/>
    <property type="evidence" value="ECO:0007669"/>
    <property type="project" value="UniProtKB-KW"/>
</dbReference>
<dbReference type="AlphaFoldDB" id="A0A0M3IFC0"/>
<keyword evidence="2" id="KW-0863">Zinc-finger</keyword>
<evidence type="ECO:0000313" key="6">
    <source>
        <dbReference type="Proteomes" id="UP000036681"/>
    </source>
</evidence>